<dbReference type="PROSITE" id="PS51128">
    <property type="entry name" value="ZF_DKSA_2"/>
    <property type="match status" value="1"/>
</dbReference>
<evidence type="ECO:0000256" key="5">
    <source>
        <dbReference type="SAM" id="MobiDB-lite"/>
    </source>
</evidence>
<gene>
    <name evidence="7" type="primary">yocK</name>
    <name evidence="7" type="ORF">BWX89_01345</name>
</gene>
<evidence type="ECO:0000259" key="6">
    <source>
        <dbReference type="Pfam" id="PF01258"/>
    </source>
</evidence>
<protein>
    <submittedName>
        <fullName evidence="7">General stress protein 16O</fullName>
    </submittedName>
</protein>
<dbReference type="PROSITE" id="PS01102">
    <property type="entry name" value="ZF_DKSA_1"/>
    <property type="match status" value="1"/>
</dbReference>
<dbReference type="SUPFAM" id="SSF57716">
    <property type="entry name" value="Glucocorticoid receptor-like (DNA-binding domain)"/>
    <property type="match status" value="1"/>
</dbReference>
<dbReference type="Pfam" id="PF01258">
    <property type="entry name" value="zf-dskA_traR"/>
    <property type="match status" value="1"/>
</dbReference>
<keyword evidence="2" id="KW-0863">Zinc-finger</keyword>
<evidence type="ECO:0000256" key="4">
    <source>
        <dbReference type="PROSITE-ProRule" id="PRU00510"/>
    </source>
</evidence>
<dbReference type="EMBL" id="MWDQ01000132">
    <property type="protein sequence ID" value="OQB72357.1"/>
    <property type="molecule type" value="Genomic_DNA"/>
</dbReference>
<dbReference type="GO" id="GO:0008270">
    <property type="term" value="F:zinc ion binding"/>
    <property type="evidence" value="ECO:0007669"/>
    <property type="project" value="UniProtKB-KW"/>
</dbReference>
<keyword evidence="3" id="KW-0862">Zinc</keyword>
<dbReference type="AlphaFoldDB" id="A0A1V6C631"/>
<feature type="region of interest" description="Disordered" evidence="5">
    <location>
        <begin position="26"/>
        <end position="50"/>
    </location>
</feature>
<evidence type="ECO:0000256" key="3">
    <source>
        <dbReference type="ARBA" id="ARBA00022833"/>
    </source>
</evidence>
<evidence type="ECO:0000256" key="1">
    <source>
        <dbReference type="ARBA" id="ARBA00022723"/>
    </source>
</evidence>
<proteinExistence type="predicted"/>
<dbReference type="PANTHER" id="PTHR33823">
    <property type="entry name" value="RNA POLYMERASE-BINDING TRANSCRIPTION FACTOR DKSA-RELATED"/>
    <property type="match status" value="1"/>
</dbReference>
<dbReference type="Proteomes" id="UP000485562">
    <property type="component" value="Unassembled WGS sequence"/>
</dbReference>
<sequence length="123" mass="13951">MDRKELKILKNILIKEKERIMKSISQLEENTQRTSRGSASTGPGVPTHIAELGTDTFEKDLDINLTSSEVVLLQMIEESLKKIENRKYGICESCNKPIPKARLRAVPYAKYCIKCQKQQEGKG</sequence>
<evidence type="ECO:0000313" key="7">
    <source>
        <dbReference type="EMBL" id="OQB72357.1"/>
    </source>
</evidence>
<dbReference type="InterPro" id="IPR020460">
    <property type="entry name" value="Znf_C4-type_bac"/>
</dbReference>
<feature type="domain" description="Zinc finger DksA/TraR C4-type" evidence="6">
    <location>
        <begin position="86"/>
        <end position="120"/>
    </location>
</feature>
<dbReference type="InterPro" id="IPR037187">
    <property type="entry name" value="DnaK_N"/>
</dbReference>
<name>A0A1V6C631_UNCT6</name>
<dbReference type="SUPFAM" id="SSF109635">
    <property type="entry name" value="DnaK suppressor protein DksA, alpha-hairpin domain"/>
    <property type="match status" value="1"/>
</dbReference>
<dbReference type="Gene3D" id="1.20.120.910">
    <property type="entry name" value="DksA, coiled-coil domain"/>
    <property type="match status" value="1"/>
</dbReference>
<evidence type="ECO:0000256" key="2">
    <source>
        <dbReference type="ARBA" id="ARBA00022771"/>
    </source>
</evidence>
<feature type="compositionally biased region" description="Polar residues" evidence="5">
    <location>
        <begin position="26"/>
        <end position="41"/>
    </location>
</feature>
<organism evidence="7">
    <name type="scientific">candidate division TA06 bacterium ADurb.Bin131</name>
    <dbReference type="NCBI Taxonomy" id="1852827"/>
    <lineage>
        <taxon>Bacteria</taxon>
        <taxon>Bacteria division TA06</taxon>
    </lineage>
</organism>
<comment type="caution">
    <text evidence="7">The sequence shown here is derived from an EMBL/GenBank/DDBJ whole genome shotgun (WGS) entry which is preliminary data.</text>
</comment>
<dbReference type="PRINTS" id="PR00618">
    <property type="entry name" value="DKSAZNFINGER"/>
</dbReference>
<dbReference type="InterPro" id="IPR020458">
    <property type="entry name" value="Znf_DskA_TraR_CS"/>
</dbReference>
<reference evidence="7" key="1">
    <citation type="submission" date="2017-02" db="EMBL/GenBank/DDBJ databases">
        <title>Delving into the versatile metabolic prowess of the omnipresent phylum Bacteroidetes.</title>
        <authorList>
            <person name="Nobu M.K."/>
            <person name="Mei R."/>
            <person name="Narihiro T."/>
            <person name="Kuroda K."/>
            <person name="Liu W.-T."/>
        </authorList>
    </citation>
    <scope>NUCLEOTIDE SEQUENCE</scope>
    <source>
        <strain evidence="7">ADurb.Bin131</strain>
    </source>
</reference>
<dbReference type="InterPro" id="IPR000962">
    <property type="entry name" value="Znf_DskA_TraR"/>
</dbReference>
<accession>A0A1V6C631</accession>
<dbReference type="PANTHER" id="PTHR33823:SF4">
    <property type="entry name" value="GENERAL STRESS PROTEIN 16O"/>
    <property type="match status" value="1"/>
</dbReference>
<keyword evidence="1" id="KW-0479">Metal-binding</keyword>
<feature type="zinc finger region" description="dksA C4-type" evidence="4">
    <location>
        <begin position="91"/>
        <end position="115"/>
    </location>
</feature>